<dbReference type="PROSITE" id="PS51253">
    <property type="entry name" value="HTH_CENPB"/>
    <property type="match status" value="1"/>
</dbReference>
<dbReference type="SUPFAM" id="SSF46689">
    <property type="entry name" value="Homeodomain-like"/>
    <property type="match status" value="1"/>
</dbReference>
<name>A0A080ZJC0_PHYNI</name>
<evidence type="ECO:0000259" key="2">
    <source>
        <dbReference type="PROSITE" id="PS51253"/>
    </source>
</evidence>
<dbReference type="OrthoDB" id="128019at2759"/>
<dbReference type="EMBL" id="ANJA01002996">
    <property type="protein sequence ID" value="ETO66731.1"/>
    <property type="molecule type" value="Genomic_DNA"/>
</dbReference>
<evidence type="ECO:0000256" key="1">
    <source>
        <dbReference type="ARBA" id="ARBA00023125"/>
    </source>
</evidence>
<dbReference type="Pfam" id="PF03221">
    <property type="entry name" value="HTH_Tnp_Tc5"/>
    <property type="match status" value="1"/>
</dbReference>
<dbReference type="Proteomes" id="UP000028582">
    <property type="component" value="Unassembled WGS sequence"/>
</dbReference>
<comment type="caution">
    <text evidence="3">The sequence shown here is derived from an EMBL/GenBank/DDBJ whole genome shotgun (WGS) entry which is preliminary data.</text>
</comment>
<protein>
    <recommendedName>
        <fullName evidence="2">HTH CENPB-type domain-containing protein</fullName>
    </recommendedName>
</protein>
<dbReference type="Gene3D" id="1.10.10.60">
    <property type="entry name" value="Homeodomain-like"/>
    <property type="match status" value="1"/>
</dbReference>
<evidence type="ECO:0000313" key="4">
    <source>
        <dbReference type="Proteomes" id="UP000028582"/>
    </source>
</evidence>
<accession>A0A080ZJC0</accession>
<feature type="domain" description="HTH CENPB-type" evidence="2">
    <location>
        <begin position="87"/>
        <end position="160"/>
    </location>
</feature>
<dbReference type="InterPro" id="IPR006600">
    <property type="entry name" value="HTH_CenpB_DNA-bd_dom"/>
</dbReference>
<dbReference type="GO" id="GO:0003677">
    <property type="term" value="F:DNA binding"/>
    <property type="evidence" value="ECO:0007669"/>
    <property type="project" value="UniProtKB-KW"/>
</dbReference>
<gene>
    <name evidence="3" type="ORF">F444_16180</name>
</gene>
<keyword evidence="1" id="KW-0238">DNA-binding</keyword>
<sequence length="199" mass="22996">MHRPRINGTGRQPRKYCRISVAYIHNKQVIDYIGAGNSLYETINYFYGELDHKQRRAKKKQINKWIAQEHRIRDACSSGRETHRNLRHRGEVIVLPKSIEEGIVRWINTLRQEGVPVSRSMLQMYAKDVANDNGIPFAQFGASSTCIKLFLRRHKLSFCTRQGQTTPADAEEAAAKFRAEVLQIMIEKECTMVYNADQT</sequence>
<organism evidence="3 4">
    <name type="scientific">Phytophthora nicotianae P1976</name>
    <dbReference type="NCBI Taxonomy" id="1317066"/>
    <lineage>
        <taxon>Eukaryota</taxon>
        <taxon>Sar</taxon>
        <taxon>Stramenopiles</taxon>
        <taxon>Oomycota</taxon>
        <taxon>Peronosporomycetes</taxon>
        <taxon>Peronosporales</taxon>
        <taxon>Peronosporaceae</taxon>
        <taxon>Phytophthora</taxon>
    </lineage>
</organism>
<feature type="non-terminal residue" evidence="3">
    <location>
        <position position="199"/>
    </location>
</feature>
<dbReference type="InterPro" id="IPR009057">
    <property type="entry name" value="Homeodomain-like_sf"/>
</dbReference>
<reference evidence="3 4" key="1">
    <citation type="submission" date="2013-11" db="EMBL/GenBank/DDBJ databases">
        <title>The Genome Sequence of Phytophthora parasitica P1976.</title>
        <authorList>
            <consortium name="The Broad Institute Genomics Platform"/>
            <person name="Russ C."/>
            <person name="Tyler B."/>
            <person name="Panabieres F."/>
            <person name="Shan W."/>
            <person name="Tripathy S."/>
            <person name="Grunwald N."/>
            <person name="Machado M."/>
            <person name="Johnson C.S."/>
            <person name="Walker B."/>
            <person name="Young S."/>
            <person name="Zeng Q."/>
            <person name="Gargeya S."/>
            <person name="Fitzgerald M."/>
            <person name="Haas B."/>
            <person name="Abouelleil A."/>
            <person name="Allen A.W."/>
            <person name="Alvarado L."/>
            <person name="Arachchi H.M."/>
            <person name="Berlin A.M."/>
            <person name="Chapman S.B."/>
            <person name="Gainer-Dewar J."/>
            <person name="Goldberg J."/>
            <person name="Griggs A."/>
            <person name="Gujja S."/>
            <person name="Hansen M."/>
            <person name="Howarth C."/>
            <person name="Imamovic A."/>
            <person name="Ireland A."/>
            <person name="Larimer J."/>
            <person name="McCowan C."/>
            <person name="Murphy C."/>
            <person name="Pearson M."/>
            <person name="Poon T.W."/>
            <person name="Priest M."/>
            <person name="Roberts A."/>
            <person name="Saif S."/>
            <person name="Shea T."/>
            <person name="Sisk P."/>
            <person name="Sykes S."/>
            <person name="Wortman J."/>
            <person name="Nusbaum C."/>
            <person name="Birren B."/>
        </authorList>
    </citation>
    <scope>NUCLEOTIDE SEQUENCE [LARGE SCALE GENOMIC DNA]</scope>
    <source>
        <strain evidence="3 4">P1976</strain>
    </source>
</reference>
<proteinExistence type="predicted"/>
<dbReference type="AlphaFoldDB" id="A0A080ZJC0"/>
<evidence type="ECO:0000313" key="3">
    <source>
        <dbReference type="EMBL" id="ETO66731.1"/>
    </source>
</evidence>